<feature type="region of interest" description="Disordered" evidence="1">
    <location>
        <begin position="151"/>
        <end position="182"/>
    </location>
</feature>
<dbReference type="PANTHER" id="PTHR46500">
    <property type="entry name" value="CILIA- AND FLAGELLA-ASSOCIATED PROTEIN 221"/>
    <property type="match status" value="1"/>
</dbReference>
<dbReference type="eggNOG" id="ENOG502QT0T">
    <property type="taxonomic scope" value="Eukaryota"/>
</dbReference>
<dbReference type="HOGENOM" id="CLU_1481499_0_0_1"/>
<protein>
    <submittedName>
        <fullName evidence="2">Uncharacterized protein</fullName>
    </submittedName>
</protein>
<dbReference type="Ensembl" id="ENSLACT00000026235.1">
    <property type="protein sequence ID" value="ENSLACP00000022491.1"/>
    <property type="gene ID" value="ENSLACG00000022607.1"/>
</dbReference>
<dbReference type="InterPro" id="IPR029676">
    <property type="entry name" value="CFAP221"/>
</dbReference>
<reference evidence="3" key="1">
    <citation type="submission" date="2011-08" db="EMBL/GenBank/DDBJ databases">
        <title>The draft genome of Latimeria chalumnae.</title>
        <authorList>
            <person name="Di Palma F."/>
            <person name="Alfoldi J."/>
            <person name="Johnson J."/>
            <person name="Berlin A."/>
            <person name="Gnerre S."/>
            <person name="Jaffe D."/>
            <person name="MacCallum I."/>
            <person name="Young S."/>
            <person name="Walker B.J."/>
            <person name="Lander E."/>
            <person name="Lindblad-Toh K."/>
        </authorList>
    </citation>
    <scope>NUCLEOTIDE SEQUENCE [LARGE SCALE GENOMIC DNA]</scope>
    <source>
        <strain evidence="3">Wild caught</strain>
    </source>
</reference>
<reference evidence="2" key="2">
    <citation type="submission" date="2025-08" db="UniProtKB">
        <authorList>
            <consortium name="Ensembl"/>
        </authorList>
    </citation>
    <scope>IDENTIFICATION</scope>
</reference>
<keyword evidence="3" id="KW-1185">Reference proteome</keyword>
<proteinExistence type="predicted"/>
<dbReference type="Proteomes" id="UP000008672">
    <property type="component" value="Unassembled WGS sequence"/>
</dbReference>
<dbReference type="GeneTree" id="ENSGT00940000169408"/>
<organism evidence="2 3">
    <name type="scientific">Latimeria chalumnae</name>
    <name type="common">Coelacanth</name>
    <dbReference type="NCBI Taxonomy" id="7897"/>
    <lineage>
        <taxon>Eukaryota</taxon>
        <taxon>Metazoa</taxon>
        <taxon>Chordata</taxon>
        <taxon>Craniata</taxon>
        <taxon>Vertebrata</taxon>
        <taxon>Euteleostomi</taxon>
        <taxon>Coelacanthiformes</taxon>
        <taxon>Coelacanthidae</taxon>
        <taxon>Latimeria</taxon>
    </lineage>
</organism>
<dbReference type="GO" id="GO:0097729">
    <property type="term" value="C:9+2 motile cilium"/>
    <property type="evidence" value="ECO:0007669"/>
    <property type="project" value="TreeGrafter"/>
</dbReference>
<name>M3XID5_LATCH</name>
<dbReference type="EMBL" id="AFYH01031217">
    <property type="status" value="NOT_ANNOTATED_CDS"/>
    <property type="molecule type" value="Genomic_DNA"/>
</dbReference>
<dbReference type="EMBL" id="AFYH01031218">
    <property type="status" value="NOT_ANNOTATED_CDS"/>
    <property type="molecule type" value="Genomic_DNA"/>
</dbReference>
<dbReference type="GO" id="GO:0003341">
    <property type="term" value="P:cilium movement"/>
    <property type="evidence" value="ECO:0007669"/>
    <property type="project" value="InterPro"/>
</dbReference>
<evidence type="ECO:0000256" key="1">
    <source>
        <dbReference type="SAM" id="MobiDB-lite"/>
    </source>
</evidence>
<accession>M3XID5</accession>
<sequence length="182" mass="20538">METDLEYHLCPIPRYTISKDCAGGTFIPSTQKKFLHRKEVIRGIMTWKKFPSAAFSALASTPTITSAWMPRRSDPFSVDMLPVLVSPTLINLPEKDGENVQESGEGDVAVSLTPEMLKSEFTFLESSTPDEELKEKTKENRDLREEQLETFLQSQNNKQGAKVQARLDHMRSMASDKSLVLD</sequence>
<evidence type="ECO:0000313" key="2">
    <source>
        <dbReference type="Ensembl" id="ENSLACP00000022491.1"/>
    </source>
</evidence>
<dbReference type="AlphaFoldDB" id="M3XID5"/>
<dbReference type="STRING" id="7897.ENSLACP00000022491"/>
<reference evidence="2" key="3">
    <citation type="submission" date="2025-09" db="UniProtKB">
        <authorList>
            <consortium name="Ensembl"/>
        </authorList>
    </citation>
    <scope>IDENTIFICATION</scope>
</reference>
<dbReference type="GO" id="GO:0044458">
    <property type="term" value="P:motile cilium assembly"/>
    <property type="evidence" value="ECO:0007669"/>
    <property type="project" value="TreeGrafter"/>
</dbReference>
<dbReference type="OMA" id="TITSAWM"/>
<dbReference type="PANTHER" id="PTHR46500:SF1">
    <property type="entry name" value="CILIA- AND FLAGELLA-ASSOCIATED PROTEIN 221"/>
    <property type="match status" value="1"/>
</dbReference>
<dbReference type="InParanoid" id="M3XID5"/>
<evidence type="ECO:0000313" key="3">
    <source>
        <dbReference type="Proteomes" id="UP000008672"/>
    </source>
</evidence>